<dbReference type="Pfam" id="PF14316">
    <property type="entry name" value="DUF4381"/>
    <property type="match status" value="1"/>
</dbReference>
<dbReference type="RefSeq" id="WP_343814435.1">
    <property type="nucleotide sequence ID" value="NZ_BAAAFA010000001.1"/>
</dbReference>
<name>A0ABP3WC54_9GAMM</name>
<sequence>MMDNSDLENLELYQLMAEIKPVSEPAVISMWPQGPGWTVLLVCVAVIAVLALTIYKYKQFKQRHRRFAIAEINALNDNASPLAISSILKRCAFNDFNRAQIASLTGTNWVDFLNAHCHKHTPFHDFYQQDQQPELVLLKQQAIIWLSHYKVQL</sequence>
<keyword evidence="1" id="KW-1133">Transmembrane helix</keyword>
<reference evidence="3" key="1">
    <citation type="journal article" date="2019" name="Int. J. Syst. Evol. Microbiol.">
        <title>The Global Catalogue of Microorganisms (GCM) 10K type strain sequencing project: providing services to taxonomists for standard genome sequencing and annotation.</title>
        <authorList>
            <consortium name="The Broad Institute Genomics Platform"/>
            <consortium name="The Broad Institute Genome Sequencing Center for Infectious Disease"/>
            <person name="Wu L."/>
            <person name="Ma J."/>
        </authorList>
    </citation>
    <scope>NUCLEOTIDE SEQUENCE [LARGE SCALE GENOMIC DNA]</scope>
    <source>
        <strain evidence="3">JCM 15608</strain>
    </source>
</reference>
<protein>
    <recommendedName>
        <fullName evidence="4">DUF4381 domain-containing protein</fullName>
    </recommendedName>
</protein>
<keyword evidence="1" id="KW-0812">Transmembrane</keyword>
<comment type="caution">
    <text evidence="2">The sequence shown here is derived from an EMBL/GenBank/DDBJ whole genome shotgun (WGS) entry which is preliminary data.</text>
</comment>
<proteinExistence type="predicted"/>
<organism evidence="2 3">
    <name type="scientific">Colwellia asteriadis</name>
    <dbReference type="NCBI Taxonomy" id="517723"/>
    <lineage>
        <taxon>Bacteria</taxon>
        <taxon>Pseudomonadati</taxon>
        <taxon>Pseudomonadota</taxon>
        <taxon>Gammaproteobacteria</taxon>
        <taxon>Alteromonadales</taxon>
        <taxon>Colwelliaceae</taxon>
        <taxon>Colwellia</taxon>
    </lineage>
</organism>
<evidence type="ECO:0000256" key="1">
    <source>
        <dbReference type="SAM" id="Phobius"/>
    </source>
</evidence>
<evidence type="ECO:0000313" key="3">
    <source>
        <dbReference type="Proteomes" id="UP001500021"/>
    </source>
</evidence>
<dbReference type="InterPro" id="IPR025489">
    <property type="entry name" value="DUF4381"/>
</dbReference>
<accession>A0ABP3WC54</accession>
<evidence type="ECO:0008006" key="4">
    <source>
        <dbReference type="Google" id="ProtNLM"/>
    </source>
</evidence>
<dbReference type="EMBL" id="BAAAFA010000001">
    <property type="protein sequence ID" value="GAA0811516.1"/>
    <property type="molecule type" value="Genomic_DNA"/>
</dbReference>
<keyword evidence="3" id="KW-1185">Reference proteome</keyword>
<gene>
    <name evidence="2" type="ORF">GCM10009111_04140</name>
</gene>
<evidence type="ECO:0000313" key="2">
    <source>
        <dbReference type="EMBL" id="GAA0811516.1"/>
    </source>
</evidence>
<keyword evidence="1" id="KW-0472">Membrane</keyword>
<feature type="transmembrane region" description="Helical" evidence="1">
    <location>
        <begin position="37"/>
        <end position="57"/>
    </location>
</feature>
<dbReference type="Proteomes" id="UP001500021">
    <property type="component" value="Unassembled WGS sequence"/>
</dbReference>